<evidence type="ECO:0000256" key="1">
    <source>
        <dbReference type="ARBA" id="ARBA00001968"/>
    </source>
</evidence>
<dbReference type="HAMAP" id="MF_00528">
    <property type="entry name" value="Maf"/>
    <property type="match status" value="1"/>
</dbReference>
<comment type="function">
    <text evidence="4">Nucleoside triphosphate pyrophosphatase. May have a dual role in cell division arrest and in preventing the incorporation of modified nucleotides into cellular nucleic acids.</text>
</comment>
<name>A0A081B6P2_9HYPH</name>
<keyword evidence="3 4" id="KW-0546">Nucleotide metabolism</keyword>
<evidence type="ECO:0000313" key="6">
    <source>
        <dbReference type="Proteomes" id="UP000028702"/>
    </source>
</evidence>
<organism evidence="5 6">
    <name type="scientific">Tepidicaulis marinus</name>
    <dbReference type="NCBI Taxonomy" id="1333998"/>
    <lineage>
        <taxon>Bacteria</taxon>
        <taxon>Pseudomonadati</taxon>
        <taxon>Pseudomonadota</taxon>
        <taxon>Alphaproteobacteria</taxon>
        <taxon>Hyphomicrobiales</taxon>
        <taxon>Parvibaculaceae</taxon>
        <taxon>Tepidicaulis</taxon>
    </lineage>
</organism>
<sequence length="199" mass="21925">MMGDHLPLLLASASQVRADLLHGAGLPFDICVSPVDEEEAKQRLSSEPDALAMELARLKACAVSLDTPATLVIGADQVLSCEGKKFDKPRDMKEARKNLSFFRGKTHTLHSAVTLALDGEIVWSHGDRAHLTMRDFSDAFLDHYLRQAGEKILKSVGCYQLESVGVQLFEKIDGVYFTILGLPLLPLLEELRARKVILA</sequence>
<reference evidence="5 6" key="1">
    <citation type="submission" date="2014-07" db="EMBL/GenBank/DDBJ databases">
        <title>Tepidicaulis marinum gen. nov., sp. nov., a novel marine bacterium denitrifying nitrate to nitrous oxide strictly under microaerobic conditions.</title>
        <authorList>
            <person name="Takeuchi M."/>
            <person name="Yamagishi T."/>
            <person name="Kamagata Y."/>
            <person name="Oshima K."/>
            <person name="Hattori M."/>
            <person name="Katayama T."/>
            <person name="Hanada S."/>
            <person name="Tamaki H."/>
            <person name="Marumo K."/>
            <person name="Maeda H."/>
            <person name="Nedachi M."/>
            <person name="Iwasaki W."/>
            <person name="Suwa Y."/>
            <person name="Sakata S."/>
        </authorList>
    </citation>
    <scope>NUCLEOTIDE SEQUENCE [LARGE SCALE GENOMIC DNA]</scope>
    <source>
        <strain evidence="5 6">MA2</strain>
    </source>
</reference>
<comment type="cofactor">
    <cofactor evidence="1 4">
        <name>a divalent metal cation</name>
        <dbReference type="ChEBI" id="CHEBI:60240"/>
    </cofactor>
</comment>
<dbReference type="GO" id="GO:0047429">
    <property type="term" value="F:nucleoside triphosphate diphosphatase activity"/>
    <property type="evidence" value="ECO:0007669"/>
    <property type="project" value="UniProtKB-EC"/>
</dbReference>
<dbReference type="PIRSF" id="PIRSF006305">
    <property type="entry name" value="Maf"/>
    <property type="match status" value="1"/>
</dbReference>
<gene>
    <name evidence="5" type="ORF">M2A_0209</name>
</gene>
<dbReference type="SUPFAM" id="SSF52972">
    <property type="entry name" value="ITPase-like"/>
    <property type="match status" value="1"/>
</dbReference>
<dbReference type="EMBL" id="BBIO01000001">
    <property type="protein sequence ID" value="GAK43710.1"/>
    <property type="molecule type" value="Genomic_DNA"/>
</dbReference>
<feature type="active site" description="Proton acceptor" evidence="4">
    <location>
        <position position="76"/>
    </location>
</feature>
<keyword evidence="2 4" id="KW-0378">Hydrolase</keyword>
<keyword evidence="6" id="KW-1185">Reference proteome</keyword>
<evidence type="ECO:0000256" key="4">
    <source>
        <dbReference type="HAMAP-Rule" id="MF_00528"/>
    </source>
</evidence>
<dbReference type="InterPro" id="IPR003697">
    <property type="entry name" value="Maf-like"/>
</dbReference>
<dbReference type="AlphaFoldDB" id="A0A081B6P2"/>
<dbReference type="STRING" id="1333998.M2A_0209"/>
<dbReference type="Pfam" id="PF02545">
    <property type="entry name" value="Maf"/>
    <property type="match status" value="1"/>
</dbReference>
<dbReference type="Proteomes" id="UP000028702">
    <property type="component" value="Unassembled WGS sequence"/>
</dbReference>
<accession>A0A081B6P2</accession>
<dbReference type="PANTHER" id="PTHR43213">
    <property type="entry name" value="BIFUNCTIONAL DTTP/UTP PYROPHOSPHATASE/METHYLTRANSFERASE PROTEIN-RELATED"/>
    <property type="match status" value="1"/>
</dbReference>
<comment type="catalytic activity">
    <reaction evidence="4">
        <text>a ribonucleoside 5'-triphosphate + H2O = a ribonucleoside 5'-phosphate + diphosphate + H(+)</text>
        <dbReference type="Rhea" id="RHEA:23996"/>
        <dbReference type="ChEBI" id="CHEBI:15377"/>
        <dbReference type="ChEBI" id="CHEBI:15378"/>
        <dbReference type="ChEBI" id="CHEBI:33019"/>
        <dbReference type="ChEBI" id="CHEBI:58043"/>
        <dbReference type="ChEBI" id="CHEBI:61557"/>
        <dbReference type="EC" id="3.6.1.9"/>
    </reaction>
</comment>
<comment type="caution">
    <text evidence="4">Lacks conserved residue(s) required for the propagation of feature annotation.</text>
</comment>
<dbReference type="GO" id="GO:0005737">
    <property type="term" value="C:cytoplasm"/>
    <property type="evidence" value="ECO:0007669"/>
    <property type="project" value="UniProtKB-SubCell"/>
</dbReference>
<dbReference type="EC" id="3.6.1.9" evidence="4"/>
<keyword evidence="4" id="KW-0963">Cytoplasm</keyword>
<dbReference type="eggNOG" id="COG0424">
    <property type="taxonomic scope" value="Bacteria"/>
</dbReference>
<dbReference type="CDD" id="cd00555">
    <property type="entry name" value="Maf"/>
    <property type="match status" value="1"/>
</dbReference>
<protein>
    <recommendedName>
        <fullName evidence="4">Nucleoside triphosphate pyrophosphatase</fullName>
        <ecNumber evidence="4">3.6.1.9</ecNumber>
    </recommendedName>
    <alternativeName>
        <fullName evidence="4">Nucleotide pyrophosphatase</fullName>
        <shortName evidence="4">Nucleotide PPase</shortName>
    </alternativeName>
</protein>
<dbReference type="InterPro" id="IPR029001">
    <property type="entry name" value="ITPase-like_fam"/>
</dbReference>
<comment type="similarity">
    <text evidence="4">Belongs to the Maf family.</text>
</comment>
<comment type="subcellular location">
    <subcellularLocation>
        <location evidence="4">Cytoplasm</location>
    </subcellularLocation>
</comment>
<dbReference type="Gene3D" id="3.90.950.10">
    <property type="match status" value="1"/>
</dbReference>
<evidence type="ECO:0000256" key="3">
    <source>
        <dbReference type="ARBA" id="ARBA00023080"/>
    </source>
</evidence>
<comment type="caution">
    <text evidence="5">The sequence shown here is derived from an EMBL/GenBank/DDBJ whole genome shotgun (WGS) entry which is preliminary data.</text>
</comment>
<dbReference type="PANTHER" id="PTHR43213:SF5">
    <property type="entry name" value="BIFUNCTIONAL DTTP_UTP PYROPHOSPHATASE_METHYLTRANSFERASE PROTEIN-RELATED"/>
    <property type="match status" value="1"/>
</dbReference>
<evidence type="ECO:0000256" key="2">
    <source>
        <dbReference type="ARBA" id="ARBA00022801"/>
    </source>
</evidence>
<proteinExistence type="inferred from homology"/>
<dbReference type="RefSeq" id="WP_045441835.1">
    <property type="nucleotide sequence ID" value="NZ_BBIO01000001.1"/>
</dbReference>
<dbReference type="GO" id="GO:0009117">
    <property type="term" value="P:nucleotide metabolic process"/>
    <property type="evidence" value="ECO:0007669"/>
    <property type="project" value="UniProtKB-KW"/>
</dbReference>
<evidence type="ECO:0000313" key="5">
    <source>
        <dbReference type="EMBL" id="GAK43710.1"/>
    </source>
</evidence>
<comment type="catalytic activity">
    <reaction evidence="4">
        <text>a 2'-deoxyribonucleoside 5'-triphosphate + H2O = a 2'-deoxyribonucleoside 5'-phosphate + diphosphate + H(+)</text>
        <dbReference type="Rhea" id="RHEA:44644"/>
        <dbReference type="ChEBI" id="CHEBI:15377"/>
        <dbReference type="ChEBI" id="CHEBI:15378"/>
        <dbReference type="ChEBI" id="CHEBI:33019"/>
        <dbReference type="ChEBI" id="CHEBI:61560"/>
        <dbReference type="ChEBI" id="CHEBI:65317"/>
        <dbReference type="EC" id="3.6.1.9"/>
    </reaction>
</comment>